<gene>
    <name evidence="2" type="ORF">PLEPLA_LOCUS22516</name>
</gene>
<dbReference type="AlphaFoldDB" id="A0A9N7ULF5"/>
<feature type="region of interest" description="Disordered" evidence="1">
    <location>
        <begin position="152"/>
        <end position="174"/>
    </location>
</feature>
<sequence>MTMASSNVSFPSVNLINGSSSAVSVAQLSNVPLLCYTGSSSRAEGNHSPLPLCRMLDVNPPPLELLPWCFSSLIQSRWVLTADLPPYGNSSVNRHPPGGLLRDSQSVRTTIKTVALDLATSQDTTRLRSVSLPRQVLTFDSAGEALRIPRGSLSEHEGERTRAFKLSQQDSPRW</sequence>
<evidence type="ECO:0000256" key="1">
    <source>
        <dbReference type="SAM" id="MobiDB-lite"/>
    </source>
</evidence>
<organism evidence="2 3">
    <name type="scientific">Pleuronectes platessa</name>
    <name type="common">European plaice</name>
    <dbReference type="NCBI Taxonomy" id="8262"/>
    <lineage>
        <taxon>Eukaryota</taxon>
        <taxon>Metazoa</taxon>
        <taxon>Chordata</taxon>
        <taxon>Craniata</taxon>
        <taxon>Vertebrata</taxon>
        <taxon>Euteleostomi</taxon>
        <taxon>Actinopterygii</taxon>
        <taxon>Neopterygii</taxon>
        <taxon>Teleostei</taxon>
        <taxon>Neoteleostei</taxon>
        <taxon>Acanthomorphata</taxon>
        <taxon>Carangaria</taxon>
        <taxon>Pleuronectiformes</taxon>
        <taxon>Pleuronectoidei</taxon>
        <taxon>Pleuronectidae</taxon>
        <taxon>Pleuronectes</taxon>
    </lineage>
</organism>
<keyword evidence="3" id="KW-1185">Reference proteome</keyword>
<feature type="compositionally biased region" description="Basic and acidic residues" evidence="1">
    <location>
        <begin position="153"/>
        <end position="162"/>
    </location>
</feature>
<accession>A0A9N7ULF5</accession>
<dbReference type="EMBL" id="CADEAL010001668">
    <property type="protein sequence ID" value="CAB1434471.1"/>
    <property type="molecule type" value="Genomic_DNA"/>
</dbReference>
<protein>
    <submittedName>
        <fullName evidence="2">Uncharacterized protein</fullName>
    </submittedName>
</protein>
<comment type="caution">
    <text evidence="2">The sequence shown here is derived from an EMBL/GenBank/DDBJ whole genome shotgun (WGS) entry which is preliminary data.</text>
</comment>
<proteinExistence type="predicted"/>
<evidence type="ECO:0000313" key="2">
    <source>
        <dbReference type="EMBL" id="CAB1434471.1"/>
    </source>
</evidence>
<reference evidence="2" key="1">
    <citation type="submission" date="2020-03" db="EMBL/GenBank/DDBJ databases">
        <authorList>
            <person name="Weist P."/>
        </authorList>
    </citation>
    <scope>NUCLEOTIDE SEQUENCE</scope>
</reference>
<dbReference type="Proteomes" id="UP001153269">
    <property type="component" value="Unassembled WGS sequence"/>
</dbReference>
<name>A0A9N7ULF5_PLEPL</name>
<evidence type="ECO:0000313" key="3">
    <source>
        <dbReference type="Proteomes" id="UP001153269"/>
    </source>
</evidence>